<proteinExistence type="predicted"/>
<accession>A0A943HL60</accession>
<keyword evidence="2" id="KW-0732">Signal</keyword>
<evidence type="ECO:0000313" key="3">
    <source>
        <dbReference type="EMBL" id="MBS5359372.1"/>
    </source>
</evidence>
<feature type="region of interest" description="Disordered" evidence="1">
    <location>
        <begin position="29"/>
        <end position="54"/>
    </location>
</feature>
<feature type="compositionally biased region" description="Low complexity" evidence="1">
    <location>
        <begin position="184"/>
        <end position="199"/>
    </location>
</feature>
<protein>
    <recommendedName>
        <fullName evidence="5">Carboxypeptidase regulatory-like domain-containing protein</fullName>
    </recommendedName>
</protein>
<feature type="chain" id="PRO_5037396909" description="Carboxypeptidase regulatory-like domain-containing protein" evidence="2">
    <location>
        <begin position="24"/>
        <end position="207"/>
    </location>
</feature>
<evidence type="ECO:0000313" key="4">
    <source>
        <dbReference type="Proteomes" id="UP000709219"/>
    </source>
</evidence>
<dbReference type="NCBIfam" id="NF040524">
    <property type="entry name" value="LPKTxAVK"/>
    <property type="match status" value="1"/>
</dbReference>
<feature type="signal peptide" evidence="2">
    <location>
        <begin position="1"/>
        <end position="23"/>
    </location>
</feature>
<feature type="compositionally biased region" description="Polar residues" evidence="1">
    <location>
        <begin position="158"/>
        <end position="167"/>
    </location>
</feature>
<feature type="compositionally biased region" description="Basic and acidic residues" evidence="1">
    <location>
        <begin position="168"/>
        <end position="183"/>
    </location>
</feature>
<evidence type="ECO:0000256" key="2">
    <source>
        <dbReference type="SAM" id="SignalP"/>
    </source>
</evidence>
<gene>
    <name evidence="3" type="ORF">KHX87_09815</name>
</gene>
<sequence>MKKVLLSSVAALAVFATAAPAFADRELSAQEQASTQGTNVQANPYDKNSEGHATSSIPEVRVGVHYGRVNVVTPDGKPLAGVPVDVLVNGKVVLDAVPTNEGGFVEFEAPAGATVLYRDAVRPKGYFLVSTGTSFIVSGDQMYTDGTIVLSNAKAPDQNVTPGSDNGSTKEVKNEVKKTEEGAKAAQNGKAASAQAGKALPKTSAVK</sequence>
<evidence type="ECO:0000256" key="1">
    <source>
        <dbReference type="SAM" id="MobiDB-lite"/>
    </source>
</evidence>
<reference evidence="3" key="1">
    <citation type="submission" date="2021-02" db="EMBL/GenBank/DDBJ databases">
        <title>Infant gut strain persistence is associated with maternal origin, phylogeny, and functional potential including surface adhesion and iron acquisition.</title>
        <authorList>
            <person name="Lou Y.C."/>
        </authorList>
    </citation>
    <scope>NUCLEOTIDE SEQUENCE</scope>
    <source>
        <strain evidence="3">L3_098_011G1_dasL3_098_011G1_concoct_7</strain>
    </source>
</reference>
<dbReference type="AlphaFoldDB" id="A0A943HL60"/>
<feature type="compositionally biased region" description="Polar residues" evidence="1">
    <location>
        <begin position="29"/>
        <end position="42"/>
    </location>
</feature>
<dbReference type="EMBL" id="JAGZFP010000032">
    <property type="protein sequence ID" value="MBS5359372.1"/>
    <property type="molecule type" value="Genomic_DNA"/>
</dbReference>
<organism evidence="3 4">
    <name type="scientific">Streptococcus parasanguinis</name>
    <dbReference type="NCBI Taxonomy" id="1318"/>
    <lineage>
        <taxon>Bacteria</taxon>
        <taxon>Bacillati</taxon>
        <taxon>Bacillota</taxon>
        <taxon>Bacilli</taxon>
        <taxon>Lactobacillales</taxon>
        <taxon>Streptococcaceae</taxon>
        <taxon>Streptococcus</taxon>
    </lineage>
</organism>
<evidence type="ECO:0008006" key="5">
    <source>
        <dbReference type="Google" id="ProtNLM"/>
    </source>
</evidence>
<dbReference type="Proteomes" id="UP000709219">
    <property type="component" value="Unassembled WGS sequence"/>
</dbReference>
<comment type="caution">
    <text evidence="3">The sequence shown here is derived from an EMBL/GenBank/DDBJ whole genome shotgun (WGS) entry which is preliminary data.</text>
</comment>
<name>A0A943HL60_STRPA</name>
<feature type="region of interest" description="Disordered" evidence="1">
    <location>
        <begin position="154"/>
        <end position="207"/>
    </location>
</feature>